<keyword evidence="11" id="KW-1185">Reference proteome</keyword>
<dbReference type="CDD" id="cd06261">
    <property type="entry name" value="TM_PBP2"/>
    <property type="match status" value="1"/>
</dbReference>
<feature type="transmembrane region" description="Helical" evidence="8">
    <location>
        <begin position="7"/>
        <end position="34"/>
    </location>
</feature>
<dbReference type="EMBL" id="SGJB01000006">
    <property type="protein sequence ID" value="TQQ84864.1"/>
    <property type="molecule type" value="Genomic_DNA"/>
</dbReference>
<evidence type="ECO:0000313" key="10">
    <source>
        <dbReference type="EMBL" id="TQQ84864.1"/>
    </source>
</evidence>
<dbReference type="Proteomes" id="UP000317863">
    <property type="component" value="Unassembled WGS sequence"/>
</dbReference>
<evidence type="ECO:0000256" key="8">
    <source>
        <dbReference type="RuleBase" id="RU363032"/>
    </source>
</evidence>
<feature type="transmembrane region" description="Helical" evidence="8">
    <location>
        <begin position="170"/>
        <end position="192"/>
    </location>
</feature>
<proteinExistence type="inferred from homology"/>
<dbReference type="AlphaFoldDB" id="A0A544QW08"/>
<dbReference type="RefSeq" id="WP_142535694.1">
    <property type="nucleotide sequence ID" value="NZ_SGJB01000006.1"/>
</dbReference>
<feature type="domain" description="ABC transmembrane type-1" evidence="9">
    <location>
        <begin position="58"/>
        <end position="246"/>
    </location>
</feature>
<comment type="caution">
    <text evidence="10">The sequence shown here is derived from an EMBL/GenBank/DDBJ whole genome shotgun (WGS) entry which is preliminary data.</text>
</comment>
<dbReference type="InterPro" id="IPR000515">
    <property type="entry name" value="MetI-like"/>
</dbReference>
<dbReference type="InterPro" id="IPR035906">
    <property type="entry name" value="MetI-like_sf"/>
</dbReference>
<evidence type="ECO:0000256" key="4">
    <source>
        <dbReference type="ARBA" id="ARBA00022519"/>
    </source>
</evidence>
<dbReference type="Gene3D" id="1.10.3720.10">
    <property type="entry name" value="MetI-like"/>
    <property type="match status" value="1"/>
</dbReference>
<feature type="transmembrane region" description="Helical" evidence="8">
    <location>
        <begin position="126"/>
        <end position="149"/>
    </location>
</feature>
<keyword evidence="2 8" id="KW-0813">Transport</keyword>
<feature type="transmembrane region" description="Helical" evidence="8">
    <location>
        <begin position="62"/>
        <end position="84"/>
    </location>
</feature>
<evidence type="ECO:0000256" key="7">
    <source>
        <dbReference type="ARBA" id="ARBA00023136"/>
    </source>
</evidence>
<sequence length="262" mass="29729">MKYAKFLLNLVFIAMIFPLAILVMWCFSACWSYPNLVPESFSLRGFEYLFEPGNITTMLQSIFIAVIVSMITVIICIPASKAIALYKFKGKKFFRLLVMSPMIIPMVSIAMGIHIGFLRMKIANSIIGVVIINIIPCIPYAVMILSDVYRIHGDRLEVRAEMLGAGKFDTFRYITFPSILPGIISAATMSFIVSFGQYFLTMLIGGGKIVTYPMIMFPYIQSGDRNLSSVYSVYFLIVTMIMVFIIQRMLRKTSVLCRIEER</sequence>
<dbReference type="PANTHER" id="PTHR43357:SF4">
    <property type="entry name" value="INNER MEMBRANE ABC TRANSPORTER PERMEASE PROTEIN YDCV"/>
    <property type="match status" value="1"/>
</dbReference>
<evidence type="ECO:0000256" key="2">
    <source>
        <dbReference type="ARBA" id="ARBA00022448"/>
    </source>
</evidence>
<dbReference type="GO" id="GO:0055085">
    <property type="term" value="P:transmembrane transport"/>
    <property type="evidence" value="ECO:0007669"/>
    <property type="project" value="InterPro"/>
</dbReference>
<gene>
    <name evidence="10" type="ORF">EXD82_04375</name>
</gene>
<dbReference type="PANTHER" id="PTHR43357">
    <property type="entry name" value="INNER MEMBRANE ABC TRANSPORTER PERMEASE PROTEIN YDCV"/>
    <property type="match status" value="1"/>
</dbReference>
<dbReference type="Pfam" id="PF00528">
    <property type="entry name" value="BPD_transp_1"/>
    <property type="match status" value="1"/>
</dbReference>
<reference evidence="10 11" key="1">
    <citation type="submission" date="2019-02" db="EMBL/GenBank/DDBJ databases">
        <title>Peptostreptococcaceae bacterium ZHW00191 nov., a new bacterium isolated from the human gut.</title>
        <authorList>
            <person name="Zhou H.-W."/>
            <person name="Chen X.-J."/>
        </authorList>
    </citation>
    <scope>NUCLEOTIDE SEQUENCE [LARGE SCALE GENOMIC DNA]</scope>
    <source>
        <strain evidence="10 11">ZHW00191</strain>
    </source>
</reference>
<evidence type="ECO:0000256" key="6">
    <source>
        <dbReference type="ARBA" id="ARBA00022989"/>
    </source>
</evidence>
<keyword evidence="6 8" id="KW-1133">Transmembrane helix</keyword>
<dbReference type="OrthoDB" id="9782004at2"/>
<feature type="transmembrane region" description="Helical" evidence="8">
    <location>
        <begin position="198"/>
        <end position="219"/>
    </location>
</feature>
<dbReference type="SUPFAM" id="SSF161098">
    <property type="entry name" value="MetI-like"/>
    <property type="match status" value="1"/>
</dbReference>
<organism evidence="10 11">
    <name type="scientific">Peptacetobacter hominis</name>
    <dbReference type="NCBI Taxonomy" id="2743610"/>
    <lineage>
        <taxon>Bacteria</taxon>
        <taxon>Bacillati</taxon>
        <taxon>Bacillota</taxon>
        <taxon>Clostridia</taxon>
        <taxon>Peptostreptococcales</taxon>
        <taxon>Peptostreptococcaceae</taxon>
        <taxon>Peptacetobacter</taxon>
    </lineage>
</organism>
<comment type="similarity">
    <text evidence="8">Belongs to the binding-protein-dependent transport system permease family.</text>
</comment>
<keyword evidence="5 8" id="KW-0812">Transmembrane</keyword>
<protein>
    <submittedName>
        <fullName evidence="10">ABC transporter permease subunit</fullName>
    </submittedName>
</protein>
<keyword evidence="4" id="KW-0997">Cell inner membrane</keyword>
<dbReference type="PROSITE" id="PS50928">
    <property type="entry name" value="ABC_TM1"/>
    <property type="match status" value="1"/>
</dbReference>
<dbReference type="GO" id="GO:0005886">
    <property type="term" value="C:plasma membrane"/>
    <property type="evidence" value="ECO:0007669"/>
    <property type="project" value="UniProtKB-SubCell"/>
</dbReference>
<evidence type="ECO:0000256" key="1">
    <source>
        <dbReference type="ARBA" id="ARBA00004429"/>
    </source>
</evidence>
<evidence type="ECO:0000259" key="9">
    <source>
        <dbReference type="PROSITE" id="PS50928"/>
    </source>
</evidence>
<accession>A0A544QW08</accession>
<name>A0A544QW08_9FIRM</name>
<evidence type="ECO:0000256" key="3">
    <source>
        <dbReference type="ARBA" id="ARBA00022475"/>
    </source>
</evidence>
<keyword evidence="7 8" id="KW-0472">Membrane</keyword>
<evidence type="ECO:0000313" key="11">
    <source>
        <dbReference type="Proteomes" id="UP000317863"/>
    </source>
</evidence>
<keyword evidence="3" id="KW-1003">Cell membrane</keyword>
<feature type="transmembrane region" description="Helical" evidence="8">
    <location>
        <begin position="231"/>
        <end position="250"/>
    </location>
</feature>
<comment type="subcellular location">
    <subcellularLocation>
        <location evidence="1">Cell inner membrane</location>
        <topology evidence="1">Multi-pass membrane protein</topology>
    </subcellularLocation>
    <subcellularLocation>
        <location evidence="8">Cell membrane</location>
        <topology evidence="8">Multi-pass membrane protein</topology>
    </subcellularLocation>
</comment>
<evidence type="ECO:0000256" key="5">
    <source>
        <dbReference type="ARBA" id="ARBA00022692"/>
    </source>
</evidence>
<feature type="transmembrane region" description="Helical" evidence="8">
    <location>
        <begin position="96"/>
        <end position="120"/>
    </location>
</feature>